<dbReference type="Pfam" id="PF00172">
    <property type="entry name" value="Zn_clus"/>
    <property type="match status" value="1"/>
</dbReference>
<evidence type="ECO:0000313" key="8">
    <source>
        <dbReference type="Proteomes" id="UP000324241"/>
    </source>
</evidence>
<dbReference type="InterPro" id="IPR052783">
    <property type="entry name" value="Metabolic/Drug-Res_Regulator"/>
</dbReference>
<dbReference type="InterPro" id="IPR001138">
    <property type="entry name" value="Zn2Cys6_DnaBD"/>
</dbReference>
<dbReference type="OrthoDB" id="4151048at2759"/>
<feature type="domain" description="Zn(2)-C6 fungal-type" evidence="6">
    <location>
        <begin position="58"/>
        <end position="87"/>
    </location>
</feature>
<comment type="caution">
    <text evidence="7">The sequence shown here is derived from an EMBL/GenBank/DDBJ whole genome shotgun (WGS) entry which is preliminary data.</text>
</comment>
<dbReference type="CDD" id="cd00067">
    <property type="entry name" value="GAL4"/>
    <property type="match status" value="1"/>
</dbReference>
<evidence type="ECO:0000313" key="7">
    <source>
        <dbReference type="EMBL" id="KAA8651552.1"/>
    </source>
</evidence>
<dbReference type="GO" id="GO:0000981">
    <property type="term" value="F:DNA-binding transcription factor activity, RNA polymerase II-specific"/>
    <property type="evidence" value="ECO:0007669"/>
    <property type="project" value="InterPro"/>
</dbReference>
<keyword evidence="3" id="KW-0804">Transcription</keyword>
<dbReference type="AlphaFoldDB" id="A0A5M9MWP6"/>
<dbReference type="PROSITE" id="PS50048">
    <property type="entry name" value="ZN2_CY6_FUNGAL_2"/>
    <property type="match status" value="1"/>
</dbReference>
<proteinExistence type="predicted"/>
<accession>A0A5M9MWP6</accession>
<dbReference type="FunFam" id="4.10.240.10:FF:000013">
    <property type="entry name" value="C6 transcription factor, putative"/>
    <property type="match status" value="1"/>
</dbReference>
<dbReference type="GO" id="GO:0009893">
    <property type="term" value="P:positive regulation of metabolic process"/>
    <property type="evidence" value="ECO:0007669"/>
    <property type="project" value="UniProtKB-ARBA"/>
</dbReference>
<dbReference type="SMART" id="SM00066">
    <property type="entry name" value="GAL4"/>
    <property type="match status" value="1"/>
</dbReference>
<sequence>MLRQPKLRPKSHIPGFPDAMYDLAAVSSLSQFESRAGIGDEKQEQRVFRVKRKHVLKACDRCRVKKTKCDGKQPCNRCSAYNHPCLFRERKATQTKVYSRGFVEMLESHHSLVVKALQKLYKLCLNKEGFPGEPLVEAPDGHPLTHAILDRLGLIKQAEENPEEPDEDTEELQYLRFLSTSTDCSATTDPSPEPTTPPEPSSSNYSPTKLSPKVGDAWKWDFQHVHPVNHPGQYSSYPSFHGMPMPRPTVMPIGPRAEPKCADAIHPGLDSEHPYFYYTGSNCHGESKGRLHSDVATEPGRQQIAAAANMPVGILGDYNLHVQEQHQTLYSSLEPNWHFPCG</sequence>
<organism evidence="7 8">
    <name type="scientific">Aspergillus tanneri</name>
    <dbReference type="NCBI Taxonomy" id="1220188"/>
    <lineage>
        <taxon>Eukaryota</taxon>
        <taxon>Fungi</taxon>
        <taxon>Dikarya</taxon>
        <taxon>Ascomycota</taxon>
        <taxon>Pezizomycotina</taxon>
        <taxon>Eurotiomycetes</taxon>
        <taxon>Eurotiomycetidae</taxon>
        <taxon>Eurotiales</taxon>
        <taxon>Aspergillaceae</taxon>
        <taxon>Aspergillus</taxon>
        <taxon>Aspergillus subgen. Circumdati</taxon>
    </lineage>
</organism>
<evidence type="ECO:0000256" key="4">
    <source>
        <dbReference type="ARBA" id="ARBA00023242"/>
    </source>
</evidence>
<dbReference type="GO" id="GO:0003677">
    <property type="term" value="F:DNA binding"/>
    <property type="evidence" value="ECO:0007669"/>
    <property type="project" value="UniProtKB-KW"/>
</dbReference>
<feature type="compositionally biased region" description="Pro residues" evidence="5">
    <location>
        <begin position="191"/>
        <end position="200"/>
    </location>
</feature>
<dbReference type="PANTHER" id="PTHR47655">
    <property type="entry name" value="QUINIC ACID UTILIZATION ACTIVATOR"/>
    <property type="match status" value="1"/>
</dbReference>
<feature type="region of interest" description="Disordered" evidence="5">
    <location>
        <begin position="182"/>
        <end position="210"/>
    </location>
</feature>
<dbReference type="PROSITE" id="PS00463">
    <property type="entry name" value="ZN2_CY6_FUNGAL_1"/>
    <property type="match status" value="1"/>
</dbReference>
<dbReference type="GeneID" id="54323144"/>
<dbReference type="VEuPathDB" id="FungiDB:EYZ11_010819"/>
<evidence type="ECO:0000259" key="6">
    <source>
        <dbReference type="PROSITE" id="PS50048"/>
    </source>
</evidence>
<dbReference type="PANTHER" id="PTHR47655:SF4">
    <property type="entry name" value="ZN(II)2CYS6 TRANSCRIPTION FACTOR (EUROFUNG)"/>
    <property type="match status" value="1"/>
</dbReference>
<dbReference type="EMBL" id="QUQM01000002">
    <property type="protein sequence ID" value="KAA8651552.1"/>
    <property type="molecule type" value="Genomic_DNA"/>
</dbReference>
<name>A0A5M9MWP6_9EURO</name>
<keyword evidence="1" id="KW-0805">Transcription regulation</keyword>
<reference evidence="7 8" key="1">
    <citation type="submission" date="2019-08" db="EMBL/GenBank/DDBJ databases">
        <title>The genome sequence of a newly discovered highly antifungal drug resistant Aspergillus species, Aspergillus tanneri NIH 1004.</title>
        <authorList>
            <person name="Mounaud S."/>
            <person name="Singh I."/>
            <person name="Joardar V."/>
            <person name="Pakala S."/>
            <person name="Pakala S."/>
            <person name="Venepally P."/>
            <person name="Chung J.K."/>
            <person name="Losada L."/>
            <person name="Nierman W.C."/>
        </authorList>
    </citation>
    <scope>NUCLEOTIDE SEQUENCE [LARGE SCALE GENOMIC DNA]</scope>
    <source>
        <strain evidence="7 8">NIH1004</strain>
    </source>
</reference>
<evidence type="ECO:0000256" key="2">
    <source>
        <dbReference type="ARBA" id="ARBA00023125"/>
    </source>
</evidence>
<dbReference type="Proteomes" id="UP000324241">
    <property type="component" value="Unassembled WGS sequence"/>
</dbReference>
<dbReference type="SUPFAM" id="SSF57701">
    <property type="entry name" value="Zn2/Cys6 DNA-binding domain"/>
    <property type="match status" value="1"/>
</dbReference>
<evidence type="ECO:0000256" key="1">
    <source>
        <dbReference type="ARBA" id="ARBA00023015"/>
    </source>
</evidence>
<protein>
    <recommendedName>
        <fullName evidence="6">Zn(2)-C6 fungal-type domain-containing protein</fullName>
    </recommendedName>
</protein>
<keyword evidence="2" id="KW-0238">DNA-binding</keyword>
<gene>
    <name evidence="7" type="ORF">ATNIH1004_000442</name>
</gene>
<keyword evidence="4" id="KW-0539">Nucleus</keyword>
<dbReference type="Gene3D" id="4.10.240.10">
    <property type="entry name" value="Zn(2)-C6 fungal-type DNA-binding domain"/>
    <property type="match status" value="1"/>
</dbReference>
<evidence type="ECO:0000256" key="3">
    <source>
        <dbReference type="ARBA" id="ARBA00023163"/>
    </source>
</evidence>
<dbReference type="RefSeq" id="XP_033430913.1">
    <property type="nucleotide sequence ID" value="XM_033565156.1"/>
</dbReference>
<dbReference type="GO" id="GO:0008270">
    <property type="term" value="F:zinc ion binding"/>
    <property type="evidence" value="ECO:0007669"/>
    <property type="project" value="InterPro"/>
</dbReference>
<evidence type="ECO:0000256" key="5">
    <source>
        <dbReference type="SAM" id="MobiDB-lite"/>
    </source>
</evidence>
<dbReference type="InterPro" id="IPR036864">
    <property type="entry name" value="Zn2-C6_fun-type_DNA-bd_sf"/>
</dbReference>